<dbReference type="EMBL" id="JACDUR010000004">
    <property type="protein sequence ID" value="MBA2892513.1"/>
    <property type="molecule type" value="Genomic_DNA"/>
</dbReference>
<name>A0A7W0CJW5_9ACTN</name>
<evidence type="ECO:0000313" key="3">
    <source>
        <dbReference type="EMBL" id="MBA2892513.1"/>
    </source>
</evidence>
<dbReference type="AlphaFoldDB" id="A0A7W0CJW5"/>
<keyword evidence="4" id="KW-1185">Reference proteome</keyword>
<evidence type="ECO:0000313" key="4">
    <source>
        <dbReference type="Proteomes" id="UP000530928"/>
    </source>
</evidence>
<evidence type="ECO:0000256" key="2">
    <source>
        <dbReference type="SAM" id="Phobius"/>
    </source>
</evidence>
<proteinExistence type="predicted"/>
<protein>
    <recommendedName>
        <fullName evidence="5">SAF domain-containing protein</fullName>
    </recommendedName>
</protein>
<organism evidence="3 4">
    <name type="scientific">Nonomuraea soli</name>
    <dbReference type="NCBI Taxonomy" id="1032476"/>
    <lineage>
        <taxon>Bacteria</taxon>
        <taxon>Bacillati</taxon>
        <taxon>Actinomycetota</taxon>
        <taxon>Actinomycetes</taxon>
        <taxon>Streptosporangiales</taxon>
        <taxon>Streptosporangiaceae</taxon>
        <taxon>Nonomuraea</taxon>
    </lineage>
</organism>
<evidence type="ECO:0000256" key="1">
    <source>
        <dbReference type="SAM" id="MobiDB-lite"/>
    </source>
</evidence>
<keyword evidence="2" id="KW-1133">Transmembrane helix</keyword>
<comment type="caution">
    <text evidence="3">The sequence shown here is derived from an EMBL/GenBank/DDBJ whole genome shotgun (WGS) entry which is preliminary data.</text>
</comment>
<feature type="compositionally biased region" description="Polar residues" evidence="1">
    <location>
        <begin position="265"/>
        <end position="280"/>
    </location>
</feature>
<feature type="compositionally biased region" description="Polar residues" evidence="1">
    <location>
        <begin position="233"/>
        <end position="247"/>
    </location>
</feature>
<feature type="transmembrane region" description="Helical" evidence="2">
    <location>
        <begin position="41"/>
        <end position="62"/>
    </location>
</feature>
<gene>
    <name evidence="3" type="ORF">HNR30_003867</name>
</gene>
<evidence type="ECO:0008006" key="5">
    <source>
        <dbReference type="Google" id="ProtNLM"/>
    </source>
</evidence>
<sequence length="280" mass="28896">MKATEQSFRRPEAQRLADQGVPSQPAPSRRLPSAPRERKPALAALAVLLIVGGALLTAYLVLQMGNRVPVLKLARDVPAGQKFQQGDFVEVDVPKDMDVQYIPAGQIDLAQQKYARFGIPAGTLLTEALTMDSPEGLVAGKAVVGLSLKAGQVPAMINAGQRVQVIYVSGDEGTAGTGKVLADRALVQSVTSPESGNVLVDVVIDKAAAANVSAAASAGRITLAYLPGGTGSQGQPAVTPTPQPSDSSTEDPIEPTTKPSKEPTKQSTKPTASPSATESG</sequence>
<feature type="region of interest" description="Disordered" evidence="1">
    <location>
        <begin position="229"/>
        <end position="280"/>
    </location>
</feature>
<keyword evidence="2" id="KW-0472">Membrane</keyword>
<reference evidence="3 4" key="1">
    <citation type="submission" date="2020-07" db="EMBL/GenBank/DDBJ databases">
        <title>Genomic Encyclopedia of Type Strains, Phase IV (KMG-IV): sequencing the most valuable type-strain genomes for metagenomic binning, comparative biology and taxonomic classification.</title>
        <authorList>
            <person name="Goeker M."/>
        </authorList>
    </citation>
    <scope>NUCLEOTIDE SEQUENCE [LARGE SCALE GENOMIC DNA]</scope>
    <source>
        <strain evidence="3 4">DSM 45533</strain>
    </source>
</reference>
<feature type="compositionally biased region" description="Low complexity" evidence="1">
    <location>
        <begin position="22"/>
        <end position="34"/>
    </location>
</feature>
<dbReference type="RefSeq" id="WP_181611279.1">
    <property type="nucleotide sequence ID" value="NZ_BAABAM010000003.1"/>
</dbReference>
<feature type="region of interest" description="Disordered" evidence="1">
    <location>
        <begin position="1"/>
        <end position="35"/>
    </location>
</feature>
<dbReference type="CDD" id="cd11614">
    <property type="entry name" value="SAF_CpaB_FlgA_like"/>
    <property type="match status" value="1"/>
</dbReference>
<dbReference type="Proteomes" id="UP000530928">
    <property type="component" value="Unassembled WGS sequence"/>
</dbReference>
<accession>A0A7W0CJW5</accession>
<keyword evidence="2" id="KW-0812">Transmembrane</keyword>